<protein>
    <submittedName>
        <fullName evidence="1">Uncharacterized protein</fullName>
    </submittedName>
</protein>
<gene>
    <name evidence="1" type="ORF">WJ53_20530</name>
</gene>
<comment type="caution">
    <text evidence="1">The sequence shown here is derived from an EMBL/GenBank/DDBJ whole genome shotgun (WGS) entry which is preliminary data.</text>
</comment>
<proteinExistence type="predicted"/>
<evidence type="ECO:0000313" key="2">
    <source>
        <dbReference type="Proteomes" id="UP000061665"/>
    </source>
</evidence>
<evidence type="ECO:0000313" key="1">
    <source>
        <dbReference type="EMBL" id="KVM20950.1"/>
    </source>
</evidence>
<dbReference type="EMBL" id="LOZE01000134">
    <property type="protein sequence ID" value="KVM20950.1"/>
    <property type="molecule type" value="Genomic_DNA"/>
</dbReference>
<organism evidence="1 2">
    <name type="scientific">Burkholderia ubonensis</name>
    <dbReference type="NCBI Taxonomy" id="101571"/>
    <lineage>
        <taxon>Bacteria</taxon>
        <taxon>Pseudomonadati</taxon>
        <taxon>Pseudomonadota</taxon>
        <taxon>Betaproteobacteria</taxon>
        <taxon>Burkholderiales</taxon>
        <taxon>Burkholderiaceae</taxon>
        <taxon>Burkholderia</taxon>
        <taxon>Burkholderia cepacia complex</taxon>
    </lineage>
</organism>
<reference evidence="1 2" key="1">
    <citation type="submission" date="2015-11" db="EMBL/GenBank/DDBJ databases">
        <title>Expanding the genomic diversity of Burkholderia species for the development of highly accurate diagnostics.</title>
        <authorList>
            <person name="Sahl J."/>
            <person name="Keim P."/>
            <person name="Wagner D."/>
        </authorList>
    </citation>
    <scope>NUCLEOTIDE SEQUENCE [LARGE SCALE GENOMIC DNA]</scope>
    <source>
        <strain evidence="1 2">MSMB2058</strain>
    </source>
</reference>
<accession>A0AB73FSW2</accession>
<name>A0AB73FSW2_9BURK</name>
<dbReference type="Proteomes" id="UP000061665">
    <property type="component" value="Unassembled WGS sequence"/>
</dbReference>
<sequence>MCATDGDDVNAINDHPNDHGDMVLPLLMGEWAVLMEIIRLRLDQIERIDPDSLDEDALADLYEDQDTLTRLLAYIENGFACTFGGLPAAPAHERRA</sequence>
<dbReference type="AlphaFoldDB" id="A0AB73FSW2"/>